<proteinExistence type="predicted"/>
<sequence length="223" mass="25275">MVVINSPQLSEAQRLGEIYVSSMAENPVVVVQFPTPERRQELRAYFTISIEHVIRKKPDTILVARNDEGHILSFIHWDMIDPQTADQEAEEPSIQPKPDTSDSDDDSFASEALSWQSNYLAIAEDTRVKSMGQRPYIHLVYVSTDPNHQGHGAASRLLSRLMEVAVSKRLPIWLESTMNAVSFYEKKEWKKVCKICTPAPGNNSEFPGDVYEEQGMLWEVPLA</sequence>
<dbReference type="InterPro" id="IPR016181">
    <property type="entry name" value="Acyl_CoA_acyltransferase"/>
</dbReference>
<feature type="domain" description="N-acetyltransferase" evidence="2">
    <location>
        <begin position="80"/>
        <end position="223"/>
    </location>
</feature>
<dbReference type="PANTHER" id="PTHR42791:SF2">
    <property type="entry name" value="N-ACETYLTRANSFERASE DOMAIN-CONTAINING PROTEIN"/>
    <property type="match status" value="1"/>
</dbReference>
<dbReference type="Gene3D" id="3.40.630.30">
    <property type="match status" value="1"/>
</dbReference>
<comment type="caution">
    <text evidence="3">The sequence shown here is derived from an EMBL/GenBank/DDBJ whole genome shotgun (WGS) entry which is preliminary data.</text>
</comment>
<dbReference type="OrthoDB" id="196847at2759"/>
<keyword evidence="4" id="KW-1185">Reference proteome</keyword>
<dbReference type="PANTHER" id="PTHR42791">
    <property type="entry name" value="GNAT FAMILY ACETYLTRANSFERASE"/>
    <property type="match status" value="1"/>
</dbReference>
<dbReference type="InterPro" id="IPR052523">
    <property type="entry name" value="Trichothecene_AcTrans"/>
</dbReference>
<dbReference type="EMBL" id="NKCI01000042">
    <property type="protein sequence ID" value="RSL62882.1"/>
    <property type="molecule type" value="Genomic_DNA"/>
</dbReference>
<dbReference type="AlphaFoldDB" id="A0A428QC35"/>
<accession>A0A428QC35</accession>
<protein>
    <recommendedName>
        <fullName evidence="2">N-acetyltransferase domain-containing protein</fullName>
    </recommendedName>
</protein>
<dbReference type="SUPFAM" id="SSF55729">
    <property type="entry name" value="Acyl-CoA N-acyltransferases (Nat)"/>
    <property type="match status" value="1"/>
</dbReference>
<feature type="region of interest" description="Disordered" evidence="1">
    <location>
        <begin position="85"/>
        <end position="108"/>
    </location>
</feature>
<organism evidence="3 4">
    <name type="scientific">Fusarium duplospermum</name>
    <dbReference type="NCBI Taxonomy" id="1325734"/>
    <lineage>
        <taxon>Eukaryota</taxon>
        <taxon>Fungi</taxon>
        <taxon>Dikarya</taxon>
        <taxon>Ascomycota</taxon>
        <taxon>Pezizomycotina</taxon>
        <taxon>Sordariomycetes</taxon>
        <taxon>Hypocreomycetidae</taxon>
        <taxon>Hypocreales</taxon>
        <taxon>Nectriaceae</taxon>
        <taxon>Fusarium</taxon>
        <taxon>Fusarium solani species complex</taxon>
    </lineage>
</organism>
<reference evidence="3 4" key="1">
    <citation type="submission" date="2017-06" db="EMBL/GenBank/DDBJ databases">
        <title>Comparative genomic analysis of Ambrosia Fusariam Clade fungi.</title>
        <authorList>
            <person name="Stajich J.E."/>
            <person name="Carrillo J."/>
            <person name="Kijimoto T."/>
            <person name="Eskalen A."/>
            <person name="O'Donnell K."/>
            <person name="Kasson M."/>
        </authorList>
    </citation>
    <scope>NUCLEOTIDE SEQUENCE [LARGE SCALE GENOMIC DNA]</scope>
    <source>
        <strain evidence="3 4">NRRL62584</strain>
    </source>
</reference>
<dbReference type="Pfam" id="PF00583">
    <property type="entry name" value="Acetyltransf_1"/>
    <property type="match status" value="1"/>
</dbReference>
<evidence type="ECO:0000259" key="2">
    <source>
        <dbReference type="PROSITE" id="PS51186"/>
    </source>
</evidence>
<dbReference type="PROSITE" id="PS51186">
    <property type="entry name" value="GNAT"/>
    <property type="match status" value="1"/>
</dbReference>
<evidence type="ECO:0000313" key="4">
    <source>
        <dbReference type="Proteomes" id="UP000288168"/>
    </source>
</evidence>
<dbReference type="InterPro" id="IPR000182">
    <property type="entry name" value="GNAT_dom"/>
</dbReference>
<name>A0A428QC35_9HYPO</name>
<evidence type="ECO:0000313" key="3">
    <source>
        <dbReference type="EMBL" id="RSL62882.1"/>
    </source>
</evidence>
<evidence type="ECO:0000256" key="1">
    <source>
        <dbReference type="SAM" id="MobiDB-lite"/>
    </source>
</evidence>
<dbReference type="GO" id="GO:0016747">
    <property type="term" value="F:acyltransferase activity, transferring groups other than amino-acyl groups"/>
    <property type="evidence" value="ECO:0007669"/>
    <property type="project" value="InterPro"/>
</dbReference>
<dbReference type="CDD" id="cd04301">
    <property type="entry name" value="NAT_SF"/>
    <property type="match status" value="1"/>
</dbReference>
<dbReference type="Proteomes" id="UP000288168">
    <property type="component" value="Unassembled WGS sequence"/>
</dbReference>
<gene>
    <name evidence="3" type="ORF">CEP54_005483</name>
</gene>